<dbReference type="PANTHER" id="PTHR25465:SF5">
    <property type="entry name" value="E3 UBIQUITIN_ISG15 LIGASE TRIM25-RELATED"/>
    <property type="match status" value="1"/>
</dbReference>
<dbReference type="CDD" id="cd19769">
    <property type="entry name" value="Bbox2_TRIM16-like"/>
    <property type="match status" value="1"/>
</dbReference>
<protein>
    <submittedName>
        <fullName evidence="9">Tripartite motif-containing protein 16</fullName>
    </submittedName>
</protein>
<dbReference type="PANTHER" id="PTHR25465">
    <property type="entry name" value="B-BOX DOMAIN CONTAINING"/>
    <property type="match status" value="1"/>
</dbReference>
<dbReference type="Pfam" id="PF00643">
    <property type="entry name" value="zf-B_box"/>
    <property type="match status" value="1"/>
</dbReference>
<dbReference type="InterPro" id="IPR013320">
    <property type="entry name" value="ConA-like_dom_sf"/>
</dbReference>
<dbReference type="PROSITE" id="PS50188">
    <property type="entry name" value="B302_SPRY"/>
    <property type="match status" value="1"/>
</dbReference>
<dbReference type="InterPro" id="IPR003879">
    <property type="entry name" value="Butyrophylin_SPRY"/>
</dbReference>
<feature type="domain" description="B30.2/SPRY" evidence="8">
    <location>
        <begin position="305"/>
        <end position="502"/>
    </location>
</feature>
<dbReference type="InterPro" id="IPR043136">
    <property type="entry name" value="B30.2/SPRY_sf"/>
</dbReference>
<evidence type="ECO:0000256" key="1">
    <source>
        <dbReference type="ARBA" id="ARBA00022723"/>
    </source>
</evidence>
<dbReference type="PRINTS" id="PR01407">
    <property type="entry name" value="BUTYPHLNCDUF"/>
</dbReference>
<feature type="compositionally biased region" description="Basic residues" evidence="6">
    <location>
        <begin position="517"/>
        <end position="530"/>
    </location>
</feature>
<dbReference type="CDD" id="cd16040">
    <property type="entry name" value="SPRY_PRY_SNTX"/>
    <property type="match status" value="1"/>
</dbReference>
<keyword evidence="2 4" id="KW-0863">Zinc-finger</keyword>
<feature type="region of interest" description="Disordered" evidence="6">
    <location>
        <begin position="495"/>
        <end position="539"/>
    </location>
</feature>
<dbReference type="SUPFAM" id="SSF57845">
    <property type="entry name" value="B-box zinc-binding domain"/>
    <property type="match status" value="1"/>
</dbReference>
<gene>
    <name evidence="9" type="ORF">DPX16_2062</name>
</gene>
<dbReference type="GO" id="GO:0008270">
    <property type="term" value="F:zinc ion binding"/>
    <property type="evidence" value="ECO:0007669"/>
    <property type="project" value="UniProtKB-KW"/>
</dbReference>
<dbReference type="Pfam" id="PF25600">
    <property type="entry name" value="TRIM_CC"/>
    <property type="match status" value="1"/>
</dbReference>
<dbReference type="SMART" id="SM00336">
    <property type="entry name" value="BBOX"/>
    <property type="match status" value="1"/>
</dbReference>
<evidence type="ECO:0000313" key="9">
    <source>
        <dbReference type="EMBL" id="ROL01493.1"/>
    </source>
</evidence>
<organism evidence="9 10">
    <name type="scientific">Anabarilius grahami</name>
    <name type="common">Kanglang fish</name>
    <name type="synonym">Barilius grahami</name>
    <dbReference type="NCBI Taxonomy" id="495550"/>
    <lineage>
        <taxon>Eukaryota</taxon>
        <taxon>Metazoa</taxon>
        <taxon>Chordata</taxon>
        <taxon>Craniata</taxon>
        <taxon>Vertebrata</taxon>
        <taxon>Euteleostomi</taxon>
        <taxon>Actinopterygii</taxon>
        <taxon>Neopterygii</taxon>
        <taxon>Teleostei</taxon>
        <taxon>Ostariophysi</taxon>
        <taxon>Cypriniformes</taxon>
        <taxon>Xenocyprididae</taxon>
        <taxon>Xenocypridinae</taxon>
        <taxon>Xenocypridinae incertae sedis</taxon>
        <taxon>Anabarilius</taxon>
    </lineage>
</organism>
<dbReference type="Gene3D" id="2.60.120.920">
    <property type="match status" value="1"/>
</dbReference>
<dbReference type="InterPro" id="IPR006574">
    <property type="entry name" value="PRY"/>
</dbReference>
<reference evidence="9 10" key="1">
    <citation type="submission" date="2018-10" db="EMBL/GenBank/DDBJ databases">
        <title>Genome assembly for a Yunnan-Guizhou Plateau 3E fish, Anabarilius grahami (Regan), and its evolutionary and genetic applications.</title>
        <authorList>
            <person name="Jiang W."/>
        </authorList>
    </citation>
    <scope>NUCLEOTIDE SEQUENCE [LARGE SCALE GENOMIC DNA]</scope>
    <source>
        <strain evidence="9">AG-KIZ</strain>
        <tissue evidence="9">Muscle</tissue>
    </source>
</reference>
<evidence type="ECO:0000259" key="7">
    <source>
        <dbReference type="PROSITE" id="PS50119"/>
    </source>
</evidence>
<dbReference type="Gene3D" id="4.10.830.40">
    <property type="match status" value="1"/>
</dbReference>
<evidence type="ECO:0000256" key="6">
    <source>
        <dbReference type="SAM" id="MobiDB-lite"/>
    </source>
</evidence>
<keyword evidence="3" id="KW-0862">Zinc</keyword>
<dbReference type="SUPFAM" id="SSF49899">
    <property type="entry name" value="Concanavalin A-like lectins/glucanases"/>
    <property type="match status" value="1"/>
</dbReference>
<dbReference type="EMBL" id="RJVU01054669">
    <property type="protein sequence ID" value="ROL01493.1"/>
    <property type="molecule type" value="Genomic_DNA"/>
</dbReference>
<evidence type="ECO:0000256" key="4">
    <source>
        <dbReference type="PROSITE-ProRule" id="PRU00024"/>
    </source>
</evidence>
<feature type="coiled-coil region" evidence="5">
    <location>
        <begin position="164"/>
        <end position="198"/>
    </location>
</feature>
<dbReference type="InterPro" id="IPR000315">
    <property type="entry name" value="Znf_B-box"/>
</dbReference>
<dbReference type="GO" id="GO:0005737">
    <property type="term" value="C:cytoplasm"/>
    <property type="evidence" value="ECO:0007669"/>
    <property type="project" value="UniProtKB-ARBA"/>
</dbReference>
<sequence length="539" mass="61462">MAEKDPLVCQICLQDLQENSCPQCKHNSSCGTDPDESVASVAEQLERTGLQTDTAENGQAEDVECDSCTGIKEKAVKTCLVCLASYCETHLKMHNDLSAGKAHLLVEVTGQLQGKMCTEHHKLLEVYCRTDRQCICCLCMLDMNHKGHDMVSVATERAEEQRQLEKSKQMVTNRETELKEIQKAAGTLRNLSQATEEEGDRIFTEMLGFIRRSHMEMIALVQTRMTMELERIQGHSEGLEQEISKLRRKQSELEQLSHTDDHIHFLQEVQSRWPTSQCTDFPSLTTNPQFSFGEVIKSLSSLTAQIEDIWRLEMTKIFSAVLVSLSLDPNTAHRNLRLMEQNRTVDCSIEPQLYPEHQDRFEWWAQVLSKEGLTGRCYWEVVWTGQYGVDIAVSYKDISRTGQDDDSGFGYNRQSWSLDCSIFRYALVHNNEEVEINVPLSHRIGVYLDHRAGLLSFYSISDTMILLHRVQTRFTQPLYPGFGLFQGSSAKFCEPKGGGSPQVVDRPKNNKTSMNQRQRKTARRNKYPRCGKRDASSPE</sequence>
<accession>A0A3N0Y0Y2</accession>
<dbReference type="AlphaFoldDB" id="A0A3N0Y0Y2"/>
<evidence type="ECO:0000256" key="3">
    <source>
        <dbReference type="ARBA" id="ARBA00022833"/>
    </source>
</evidence>
<feature type="coiled-coil region" evidence="5">
    <location>
        <begin position="229"/>
        <end position="259"/>
    </location>
</feature>
<keyword evidence="5" id="KW-0175">Coiled coil</keyword>
<dbReference type="Gene3D" id="3.30.160.60">
    <property type="entry name" value="Classic Zinc Finger"/>
    <property type="match status" value="1"/>
</dbReference>
<dbReference type="Pfam" id="PF00622">
    <property type="entry name" value="SPRY"/>
    <property type="match status" value="1"/>
</dbReference>
<evidence type="ECO:0000259" key="8">
    <source>
        <dbReference type="PROSITE" id="PS50188"/>
    </source>
</evidence>
<evidence type="ECO:0000313" key="10">
    <source>
        <dbReference type="Proteomes" id="UP000281406"/>
    </source>
</evidence>
<keyword evidence="1" id="KW-0479">Metal-binding</keyword>
<evidence type="ECO:0000256" key="5">
    <source>
        <dbReference type="SAM" id="Coils"/>
    </source>
</evidence>
<name>A0A3N0Y0Y2_ANAGA</name>
<proteinExistence type="predicted"/>
<dbReference type="SMART" id="SM00589">
    <property type="entry name" value="PRY"/>
    <property type="match status" value="1"/>
</dbReference>
<dbReference type="InterPro" id="IPR003877">
    <property type="entry name" value="SPRY_dom"/>
</dbReference>
<evidence type="ECO:0000256" key="2">
    <source>
        <dbReference type="ARBA" id="ARBA00022771"/>
    </source>
</evidence>
<dbReference type="InterPro" id="IPR001870">
    <property type="entry name" value="B30.2/SPRY"/>
</dbReference>
<dbReference type="SMART" id="SM00449">
    <property type="entry name" value="SPRY"/>
    <property type="match status" value="1"/>
</dbReference>
<dbReference type="Proteomes" id="UP000281406">
    <property type="component" value="Unassembled WGS sequence"/>
</dbReference>
<comment type="caution">
    <text evidence="9">The sequence shown here is derived from an EMBL/GenBank/DDBJ whole genome shotgun (WGS) entry which is preliminary data.</text>
</comment>
<dbReference type="Pfam" id="PF13765">
    <property type="entry name" value="PRY"/>
    <property type="match status" value="1"/>
</dbReference>
<dbReference type="OrthoDB" id="9903688at2759"/>
<dbReference type="InterPro" id="IPR051051">
    <property type="entry name" value="E3_ubiq-ligase_TRIM/RNF"/>
</dbReference>
<feature type="domain" description="B box-type" evidence="7">
    <location>
        <begin position="112"/>
        <end position="153"/>
    </location>
</feature>
<keyword evidence="10" id="KW-1185">Reference proteome</keyword>
<dbReference type="InterPro" id="IPR058030">
    <property type="entry name" value="TRIM8/14/16/25/29/45/65_CC"/>
</dbReference>
<dbReference type="PROSITE" id="PS50119">
    <property type="entry name" value="ZF_BBOX"/>
    <property type="match status" value="1"/>
</dbReference>